<organism evidence="1 2">
    <name type="scientific">Pseudooceanicola lipolyticus</name>
    <dbReference type="NCBI Taxonomy" id="2029104"/>
    <lineage>
        <taxon>Bacteria</taxon>
        <taxon>Pseudomonadati</taxon>
        <taxon>Pseudomonadota</taxon>
        <taxon>Alphaproteobacteria</taxon>
        <taxon>Rhodobacterales</taxon>
        <taxon>Paracoccaceae</taxon>
        <taxon>Pseudooceanicola</taxon>
    </lineage>
</organism>
<dbReference type="RefSeq" id="WP_100161487.1">
    <property type="nucleotide sequence ID" value="NZ_PGTB01000009.1"/>
</dbReference>
<protein>
    <submittedName>
        <fullName evidence="1">Acyl-CoA thioesterase</fullName>
    </submittedName>
</protein>
<dbReference type="Proteomes" id="UP000231553">
    <property type="component" value="Unassembled WGS sequence"/>
</dbReference>
<dbReference type="SUPFAM" id="SSF54637">
    <property type="entry name" value="Thioesterase/thiol ester dehydrase-isomerase"/>
    <property type="match status" value="1"/>
</dbReference>
<dbReference type="CDD" id="cd00586">
    <property type="entry name" value="4HBT"/>
    <property type="match status" value="1"/>
</dbReference>
<sequence>MADASGPAVFEHEIRVGWGDCDPARIAYTGRLPVFALEAIDAWWEHVLGGDGWYQLELDRGFGTPFVHLSLDFRAPVTPRHRLKCEVWPTRLGRTSISFRVLGRQDGVLCFEGNFTCVFTRAATVDTREPPPEIREIVEPLIRA</sequence>
<gene>
    <name evidence="1" type="ORF">CVM52_05180</name>
</gene>
<dbReference type="EMBL" id="PGTB01000009">
    <property type="protein sequence ID" value="PJE37766.1"/>
    <property type="molecule type" value="Genomic_DNA"/>
</dbReference>
<proteinExistence type="predicted"/>
<comment type="caution">
    <text evidence="1">The sequence shown here is derived from an EMBL/GenBank/DDBJ whole genome shotgun (WGS) entry which is preliminary data.</text>
</comment>
<dbReference type="InterPro" id="IPR029069">
    <property type="entry name" value="HotDog_dom_sf"/>
</dbReference>
<accession>A0A2M8J4S2</accession>
<evidence type="ECO:0000313" key="2">
    <source>
        <dbReference type="Proteomes" id="UP000231553"/>
    </source>
</evidence>
<name>A0A2M8J4S2_9RHOB</name>
<reference evidence="1 2" key="1">
    <citation type="journal article" date="2018" name="Int. J. Syst. Evol. Microbiol.">
        <title>Pseudooceanicola lipolyticus sp. nov., a marine alphaproteobacterium, reclassification of Oceanicola flagellatus as Pseudooceanicola flagellatus comb. nov. and emended description of the genus Pseudooceanicola.</title>
        <authorList>
            <person name="Huang M.-M."/>
            <person name="Guo L.-L."/>
            <person name="Wu Y.-H."/>
            <person name="Lai Q.-L."/>
            <person name="Shao Z.-Z."/>
            <person name="Wang C.-S."/>
            <person name="Wu M."/>
            <person name="Xu X.-W."/>
        </authorList>
    </citation>
    <scope>NUCLEOTIDE SEQUENCE [LARGE SCALE GENOMIC DNA]</scope>
    <source>
        <strain evidence="1 2">157</strain>
    </source>
</reference>
<evidence type="ECO:0000313" key="1">
    <source>
        <dbReference type="EMBL" id="PJE37766.1"/>
    </source>
</evidence>
<keyword evidence="2" id="KW-1185">Reference proteome</keyword>
<dbReference type="OrthoDB" id="7204167at2"/>
<dbReference type="AlphaFoldDB" id="A0A2M8J4S2"/>
<dbReference type="Pfam" id="PF13279">
    <property type="entry name" value="4HBT_2"/>
    <property type="match status" value="1"/>
</dbReference>
<dbReference type="Gene3D" id="3.10.129.10">
    <property type="entry name" value="Hotdog Thioesterase"/>
    <property type="match status" value="1"/>
</dbReference>